<dbReference type="AlphaFoldDB" id="A0A380CEH4"/>
<dbReference type="Proteomes" id="UP000254956">
    <property type="component" value="Unassembled WGS sequence"/>
</dbReference>
<gene>
    <name evidence="1" type="ORF">NCTC12413_01390</name>
</gene>
<evidence type="ECO:0000313" key="2">
    <source>
        <dbReference type="Proteomes" id="UP000254956"/>
    </source>
</evidence>
<evidence type="ECO:0000313" key="1">
    <source>
        <dbReference type="EMBL" id="SUJ18976.1"/>
    </source>
</evidence>
<evidence type="ECO:0008006" key="3">
    <source>
        <dbReference type="Google" id="ProtNLM"/>
    </source>
</evidence>
<proteinExistence type="predicted"/>
<sequence length="99" mass="11666">MKKLKSNILLDSLLTFSLIMTLCLEIIPLTYQLETTLQNQLNKLEAKRILLYDLTLSKTIDKKSKTIAQYKITYHLKNVCIKNHSLKEDLCYEYKNKKL</sequence>
<protein>
    <recommendedName>
        <fullName evidence="3">Late competence protein ComGE</fullName>
    </recommendedName>
</protein>
<organism evidence="1 2">
    <name type="scientific">Staphylococcus arlettae</name>
    <dbReference type="NCBI Taxonomy" id="29378"/>
    <lineage>
        <taxon>Bacteria</taxon>
        <taxon>Bacillati</taxon>
        <taxon>Bacillota</taxon>
        <taxon>Bacilli</taxon>
        <taxon>Bacillales</taxon>
        <taxon>Staphylococcaceae</taxon>
        <taxon>Staphylococcus</taxon>
    </lineage>
</organism>
<dbReference type="STRING" id="1212545.SARL_05078"/>
<dbReference type="EMBL" id="UGZE01000001">
    <property type="protein sequence ID" value="SUJ18976.1"/>
    <property type="molecule type" value="Genomic_DNA"/>
</dbReference>
<accession>A0A380CEH4</accession>
<dbReference type="GeneID" id="97287666"/>
<name>A0A380CEH4_9STAP</name>
<reference evidence="1 2" key="1">
    <citation type="submission" date="2018-06" db="EMBL/GenBank/DDBJ databases">
        <authorList>
            <consortium name="Pathogen Informatics"/>
            <person name="Doyle S."/>
        </authorList>
    </citation>
    <scope>NUCLEOTIDE SEQUENCE [LARGE SCALE GENOMIC DNA]</scope>
    <source>
        <strain evidence="1 2">NCTC12413</strain>
    </source>
</reference>
<dbReference type="RefSeq" id="WP_002509755.1">
    <property type="nucleotide sequence ID" value="NZ_AP019698.1"/>
</dbReference>